<reference evidence="3" key="1">
    <citation type="journal article" date="2025" name="Foods">
        <title>Unveiling the Microbial Signatures of Arabica Coffee Cherries: Insights into Ripeness Specific Diversity, Functional Traits, and Implications for Quality and Safety.</title>
        <authorList>
            <consortium name="RefSeq"/>
            <person name="Tenea G.N."/>
            <person name="Cifuentes V."/>
            <person name="Reyes P."/>
            <person name="Cevallos-Vallejos M."/>
        </authorList>
    </citation>
    <scope>NUCLEOTIDE SEQUENCE [LARGE SCALE GENOMIC DNA]</scope>
</reference>
<keyword evidence="1" id="KW-0793">Thylakoid</keyword>
<dbReference type="PANTHER" id="PTHR47318">
    <property type="entry name" value="PEPTIDYL-PROLYL CIS-TRANS ISOMERASE CYP37, CHLOROPLASTIC"/>
    <property type="match status" value="1"/>
</dbReference>
<dbReference type="SUPFAM" id="SSF50891">
    <property type="entry name" value="Cyclophilin-like"/>
    <property type="match status" value="1"/>
</dbReference>
<accession>A0A6P6SAZ3</accession>
<dbReference type="InterPro" id="IPR044259">
    <property type="entry name" value="CYP37-like"/>
</dbReference>
<feature type="domain" description="PPIase cyclophilin-type" evidence="2">
    <location>
        <begin position="138"/>
        <end position="296"/>
    </location>
</feature>
<name>A0A6P6SAZ3_COFAR</name>
<gene>
    <name evidence="4" type="primary">LOC113689779</name>
</gene>
<proteinExistence type="predicted"/>
<dbReference type="Pfam" id="PF21329">
    <property type="entry name" value="CYP38_PsbQ-like"/>
    <property type="match status" value="1"/>
</dbReference>
<dbReference type="Gene3D" id="1.20.120.290">
    <property type="entry name" value="Oxygen-evolving enhancer protein 3 (PsbQ), four-helix up-down bundle"/>
    <property type="match status" value="1"/>
</dbReference>
<keyword evidence="3" id="KW-1185">Reference proteome</keyword>
<dbReference type="GeneID" id="113689779"/>
<dbReference type="RefSeq" id="XP_027063358.1">
    <property type="nucleotide sequence ID" value="XM_027207557.2"/>
</dbReference>
<reference evidence="4" key="2">
    <citation type="submission" date="2025-08" db="UniProtKB">
        <authorList>
            <consortium name="RefSeq"/>
        </authorList>
    </citation>
    <scope>IDENTIFICATION</scope>
    <source>
        <tissue evidence="4">Leaves</tissue>
    </source>
</reference>
<dbReference type="InterPro" id="IPR002130">
    <property type="entry name" value="Cyclophilin-type_PPIase_dom"/>
</dbReference>
<protein>
    <submittedName>
        <fullName evidence="4">Peptidyl-prolyl cis-trans isomerase CYP37, chloroplastic-like isoform X2</fullName>
    </submittedName>
</protein>
<dbReference type="Gene3D" id="2.40.100.10">
    <property type="entry name" value="Cyclophilin-like"/>
    <property type="match status" value="1"/>
</dbReference>
<organism evidence="3 4">
    <name type="scientific">Coffea arabica</name>
    <name type="common">Arabian coffee</name>
    <dbReference type="NCBI Taxonomy" id="13443"/>
    <lineage>
        <taxon>Eukaryota</taxon>
        <taxon>Viridiplantae</taxon>
        <taxon>Streptophyta</taxon>
        <taxon>Embryophyta</taxon>
        <taxon>Tracheophyta</taxon>
        <taxon>Spermatophyta</taxon>
        <taxon>Magnoliopsida</taxon>
        <taxon>eudicotyledons</taxon>
        <taxon>Gunneridae</taxon>
        <taxon>Pentapetalae</taxon>
        <taxon>asterids</taxon>
        <taxon>lamiids</taxon>
        <taxon>Gentianales</taxon>
        <taxon>Rubiaceae</taxon>
        <taxon>Ixoroideae</taxon>
        <taxon>Gardenieae complex</taxon>
        <taxon>Bertiereae - Coffeeae clade</taxon>
        <taxon>Coffeeae</taxon>
        <taxon>Coffea</taxon>
    </lineage>
</organism>
<dbReference type="InterPro" id="IPR048563">
    <property type="entry name" value="CYP38_PsbQ-like"/>
</dbReference>
<dbReference type="Pfam" id="PF00160">
    <property type="entry name" value="Pro_isomerase"/>
    <property type="match status" value="1"/>
</dbReference>
<dbReference type="InterPro" id="IPR029000">
    <property type="entry name" value="Cyclophilin-like_dom_sf"/>
</dbReference>
<dbReference type="AlphaFoldDB" id="A0A6P6SAZ3"/>
<evidence type="ECO:0000313" key="3">
    <source>
        <dbReference type="Proteomes" id="UP001652660"/>
    </source>
</evidence>
<dbReference type="InterPro" id="IPR023222">
    <property type="entry name" value="PsbQ-like_dom_sf"/>
</dbReference>
<dbReference type="PROSITE" id="PS50072">
    <property type="entry name" value="CSA_PPIASE_2"/>
    <property type="match status" value="1"/>
</dbReference>
<evidence type="ECO:0000313" key="4">
    <source>
        <dbReference type="RefSeq" id="XP_027063358.1"/>
    </source>
</evidence>
<dbReference type="GO" id="GO:0003755">
    <property type="term" value="F:peptidyl-prolyl cis-trans isomerase activity"/>
    <property type="evidence" value="ECO:0007669"/>
    <property type="project" value="InterPro"/>
</dbReference>
<evidence type="ECO:0000259" key="2">
    <source>
        <dbReference type="PROSITE" id="PS50072"/>
    </source>
</evidence>
<sequence length="324" mass="34981">MKAIQESLEDISYLLRIPQRKPYGTMEGNVRKALKIATDEKQSILSSIPPELRENGSALYTSLVDGKGGLQSLLQSIEDQDPDKVSVGLASSLDTVAQLELLQAPGLSFLLPNEYLNYPRLTGRGVVEFTIERGDGSTFSPEAAGEPRSVATLRVVLDGYSAPLTAGNFAKLVIDGAYDGAKLNCANQAIISDGELGNSTGYSVPLEIKPSGQFEPLYKTTLSVQDGELPVLPLSVYGAVAMAHSDVSEEYSSPNQFFIYLYNKRNSGLGGLSFDEGQFSVFGYTTLGRETLPQIKTGDVIRSAKLMEGQDRLVLPKNDNGLEE</sequence>
<evidence type="ECO:0000256" key="1">
    <source>
        <dbReference type="ARBA" id="ARBA00023078"/>
    </source>
</evidence>
<dbReference type="Proteomes" id="UP001652660">
    <property type="component" value="Chromosome 5c"/>
</dbReference>
<dbReference type="PANTHER" id="PTHR47318:SF1">
    <property type="entry name" value="PEPTIDYL-PROLYL CIS-TRANS ISOMERASE CYP37, CHLOROPLASTIC"/>
    <property type="match status" value="1"/>
</dbReference>